<proteinExistence type="predicted"/>
<feature type="non-terminal residue" evidence="2">
    <location>
        <position position="1"/>
    </location>
</feature>
<feature type="non-terminal residue" evidence="2">
    <location>
        <position position="78"/>
    </location>
</feature>
<organism evidence="2 3">
    <name type="scientific">Porites lobata</name>
    <dbReference type="NCBI Taxonomy" id="104759"/>
    <lineage>
        <taxon>Eukaryota</taxon>
        <taxon>Metazoa</taxon>
        <taxon>Cnidaria</taxon>
        <taxon>Anthozoa</taxon>
        <taxon>Hexacorallia</taxon>
        <taxon>Scleractinia</taxon>
        <taxon>Fungiina</taxon>
        <taxon>Poritidae</taxon>
        <taxon>Porites</taxon>
    </lineage>
</organism>
<sequence length="78" mass="9036">IIVLSWLFTILKYMNPLNWGGVFLAYDNILDIRNHKDQSCKESYNPASLKKELPDGNTMAAEQTFVWLSHFKKILCAM</sequence>
<comment type="caution">
    <text evidence="2">The sequence shown here is derived from an EMBL/GenBank/DDBJ whole genome shotgun (WGS) entry which is preliminary data.</text>
</comment>
<dbReference type="EMBL" id="CALNXK010000008">
    <property type="protein sequence ID" value="CAH3040589.1"/>
    <property type="molecule type" value="Genomic_DNA"/>
</dbReference>
<evidence type="ECO:0000313" key="3">
    <source>
        <dbReference type="Proteomes" id="UP001159405"/>
    </source>
</evidence>
<feature type="chain" id="PRO_5045710939" evidence="1">
    <location>
        <begin position="17"/>
        <end position="78"/>
    </location>
</feature>
<protein>
    <submittedName>
        <fullName evidence="2">Uncharacterized protein</fullName>
    </submittedName>
</protein>
<accession>A0ABN8N0N0</accession>
<reference evidence="2 3" key="1">
    <citation type="submission" date="2022-05" db="EMBL/GenBank/DDBJ databases">
        <authorList>
            <consortium name="Genoscope - CEA"/>
            <person name="William W."/>
        </authorList>
    </citation>
    <scope>NUCLEOTIDE SEQUENCE [LARGE SCALE GENOMIC DNA]</scope>
</reference>
<gene>
    <name evidence="2" type="ORF">PLOB_00045772</name>
</gene>
<evidence type="ECO:0000313" key="2">
    <source>
        <dbReference type="EMBL" id="CAH3040589.1"/>
    </source>
</evidence>
<dbReference type="Proteomes" id="UP001159405">
    <property type="component" value="Unassembled WGS sequence"/>
</dbReference>
<evidence type="ECO:0000256" key="1">
    <source>
        <dbReference type="SAM" id="SignalP"/>
    </source>
</evidence>
<keyword evidence="3" id="KW-1185">Reference proteome</keyword>
<feature type="signal peptide" evidence="1">
    <location>
        <begin position="1"/>
        <end position="16"/>
    </location>
</feature>
<name>A0ABN8N0N0_9CNID</name>
<keyword evidence="1" id="KW-0732">Signal</keyword>